<accession>A0A0C9UL38</accession>
<dbReference type="AlphaFoldDB" id="A0A0C9UL38"/>
<gene>
    <name evidence="1" type="ORF">M422DRAFT_272776</name>
</gene>
<proteinExistence type="predicted"/>
<evidence type="ECO:0000313" key="1">
    <source>
        <dbReference type="EMBL" id="KIJ26201.1"/>
    </source>
</evidence>
<evidence type="ECO:0000313" key="2">
    <source>
        <dbReference type="Proteomes" id="UP000054279"/>
    </source>
</evidence>
<sequence length="386" mass="43976">MEHSRTPYHEDGVRHIQAKLPSFLKTEKIQYSVADFTIDIGYTEPGKAQLGIYLGNDNRVKISILLSDTGPDLFRASDYSSTDVIINESRLQALQTQLESRVARSPAETTSLLQDFHSVIPVDYRSFPLGSDKILLGGVYARYLPCPTCQRCSVPYYFTSSSEEMKLVAGFSSNDYNVDDWELFTTSSNVWSSLKRSDKGIRLSFTESHTAEKVVLSKYCYADNDRERDTLLWNSFLAEICHFKSRFDALCPLSRCKLLDLNLVYAIQWYIDLEVENASGTWPVNELYLFINNAIISDYGNCQAPDIYWSQCPQGTTRLTALELRPFGIHNLPKLTCEAYTISFNFERHNIKLLQNFYESCGLDPFSDEVVRAAGLILPRHFNLGE</sequence>
<keyword evidence="2" id="KW-1185">Reference proteome</keyword>
<reference evidence="1 2" key="1">
    <citation type="submission" date="2014-06" db="EMBL/GenBank/DDBJ databases">
        <title>Evolutionary Origins and Diversification of the Mycorrhizal Mutualists.</title>
        <authorList>
            <consortium name="DOE Joint Genome Institute"/>
            <consortium name="Mycorrhizal Genomics Consortium"/>
            <person name="Kohler A."/>
            <person name="Kuo A."/>
            <person name="Nagy L.G."/>
            <person name="Floudas D."/>
            <person name="Copeland A."/>
            <person name="Barry K.W."/>
            <person name="Cichocki N."/>
            <person name="Veneault-Fourrey C."/>
            <person name="LaButti K."/>
            <person name="Lindquist E.A."/>
            <person name="Lipzen A."/>
            <person name="Lundell T."/>
            <person name="Morin E."/>
            <person name="Murat C."/>
            <person name="Riley R."/>
            <person name="Ohm R."/>
            <person name="Sun H."/>
            <person name="Tunlid A."/>
            <person name="Henrissat B."/>
            <person name="Grigoriev I.V."/>
            <person name="Hibbett D.S."/>
            <person name="Martin F."/>
        </authorList>
    </citation>
    <scope>NUCLEOTIDE SEQUENCE [LARGE SCALE GENOMIC DNA]</scope>
    <source>
        <strain evidence="1 2">SS14</strain>
    </source>
</reference>
<organism evidence="1 2">
    <name type="scientific">Sphaerobolus stellatus (strain SS14)</name>
    <dbReference type="NCBI Taxonomy" id="990650"/>
    <lineage>
        <taxon>Eukaryota</taxon>
        <taxon>Fungi</taxon>
        <taxon>Dikarya</taxon>
        <taxon>Basidiomycota</taxon>
        <taxon>Agaricomycotina</taxon>
        <taxon>Agaricomycetes</taxon>
        <taxon>Phallomycetidae</taxon>
        <taxon>Geastrales</taxon>
        <taxon>Sphaerobolaceae</taxon>
        <taxon>Sphaerobolus</taxon>
    </lineage>
</organism>
<dbReference type="EMBL" id="KN837380">
    <property type="protein sequence ID" value="KIJ26201.1"/>
    <property type="molecule type" value="Genomic_DNA"/>
</dbReference>
<dbReference type="Proteomes" id="UP000054279">
    <property type="component" value="Unassembled WGS sequence"/>
</dbReference>
<protein>
    <submittedName>
        <fullName evidence="1">Uncharacterized protein</fullName>
    </submittedName>
</protein>
<name>A0A0C9UL38_SPHS4</name>
<dbReference type="HOGENOM" id="CLU_012055_1_1_1"/>